<dbReference type="InterPro" id="IPR000719">
    <property type="entry name" value="Prot_kinase_dom"/>
</dbReference>
<feature type="region of interest" description="Disordered" evidence="1">
    <location>
        <begin position="451"/>
        <end position="608"/>
    </location>
</feature>
<name>A0A150G534_GONPE</name>
<dbReference type="SUPFAM" id="SSF56112">
    <property type="entry name" value="Protein kinase-like (PK-like)"/>
    <property type="match status" value="1"/>
</dbReference>
<feature type="compositionally biased region" description="Low complexity" evidence="1">
    <location>
        <begin position="411"/>
        <end position="430"/>
    </location>
</feature>
<keyword evidence="4" id="KW-1185">Reference proteome</keyword>
<feature type="region of interest" description="Disordered" evidence="1">
    <location>
        <begin position="97"/>
        <end position="225"/>
    </location>
</feature>
<dbReference type="PROSITE" id="PS50011">
    <property type="entry name" value="PROTEIN_KINASE_DOM"/>
    <property type="match status" value="2"/>
</dbReference>
<dbReference type="PANTHER" id="PTHR44329">
    <property type="entry name" value="SERINE/THREONINE-PROTEIN KINASE TNNI3K-RELATED"/>
    <property type="match status" value="1"/>
</dbReference>
<dbReference type="PANTHER" id="PTHR44329:SF289">
    <property type="entry name" value="SERINE_THREONINE-PROTEIN KINASE VIK"/>
    <property type="match status" value="1"/>
</dbReference>
<feature type="compositionally biased region" description="Low complexity" evidence="1">
    <location>
        <begin position="538"/>
        <end position="585"/>
    </location>
</feature>
<feature type="region of interest" description="Disordered" evidence="1">
    <location>
        <begin position="294"/>
        <end position="336"/>
    </location>
</feature>
<feature type="domain" description="Protein kinase" evidence="2">
    <location>
        <begin position="1"/>
        <end position="295"/>
    </location>
</feature>
<dbReference type="Proteomes" id="UP000075714">
    <property type="component" value="Unassembled WGS sequence"/>
</dbReference>
<evidence type="ECO:0000259" key="2">
    <source>
        <dbReference type="PROSITE" id="PS50011"/>
    </source>
</evidence>
<reference evidence="4" key="1">
    <citation type="journal article" date="2016" name="Nat. Commun.">
        <title>The Gonium pectorale genome demonstrates co-option of cell cycle regulation during the evolution of multicellularity.</title>
        <authorList>
            <person name="Hanschen E.R."/>
            <person name="Marriage T.N."/>
            <person name="Ferris P.J."/>
            <person name="Hamaji T."/>
            <person name="Toyoda A."/>
            <person name="Fujiyama A."/>
            <person name="Neme R."/>
            <person name="Noguchi H."/>
            <person name="Minakuchi Y."/>
            <person name="Suzuki M."/>
            <person name="Kawai-Toyooka H."/>
            <person name="Smith D.R."/>
            <person name="Sparks H."/>
            <person name="Anderson J."/>
            <person name="Bakaric R."/>
            <person name="Luria V."/>
            <person name="Karger A."/>
            <person name="Kirschner M.W."/>
            <person name="Durand P.M."/>
            <person name="Michod R.E."/>
            <person name="Nozaki H."/>
            <person name="Olson B.J."/>
        </authorList>
    </citation>
    <scope>NUCLEOTIDE SEQUENCE [LARGE SCALE GENOMIC DNA]</scope>
    <source>
        <strain evidence="4">NIES-2863</strain>
    </source>
</reference>
<dbReference type="InterPro" id="IPR001245">
    <property type="entry name" value="Ser-Thr/Tyr_kinase_cat_dom"/>
</dbReference>
<sequence length="937" mass="93377">MEGGSLAGLMVKQLLAGSAPKYSFSQALGWILDVSRALQYLHTGGRDGFPRIHRDVKLENVLLTEGLREAKLADFGLQRAILSRKAEQDQTILVRRCQRQPASISGAAPQLPMRSGPAGPSRLAPDAAQRTASTSVQRRRLSGMQLALTGPDEQSLHSTHGASPHATGTGAATDGGGQQFKHSGEGQVPWDQVQPSPAGTGTGMGMGTGTGTGMGMGTGTGTGMGTGTGTGTGTVFFAVEQDGLLPLELPEPPPLTAETPDGAPVLAMGAVERLQEALQVARSAASIAALGRPLIEEPEDDEDDADGEGGGAVCPFSGYGGSKSQQLPRQPAGVMPGQVYSTGGVVVPSAVGLRGQQGSSRRSGPLALRIPGTSTASPRPSPLGTPSSRGAGGAGGAGAVPPVGITGTGGASPAVLSPSASAARSTRASPQVTATGALPAPALVNAPVRQGTSLLGDAGSPAGSRPGSAPSDPNGASPRGVPTPFSLSGEGGPSGQQLPAAPGPSQPDDRPSAVSAREVLMLSGSPRGGGPGGGAQDGGRSSASQASGAAASLAARPPSALRAGSAQAALGSKSGSSAGGAASSARPRVHIVDSRDDGGKDEGGDGAALVSKDSARQLLPGAAKHVDSREASGELEAHLQPEPVSMSAGGLRGPAASVPLNSGGESLSLPVGGINHISSYNEPAGSGGTAAGGPAPAQQLADLLHMRLGALNVSVRSVRASGSGAVPGGARVSGIGGGTTAMGSAPTSPRRAAVQAAARAAGAAGAAPGPGRSNKSMSCSGASAALKKAAAADYEEVFSLTGRTGSLIYLAPEAYKNEPYNDKVDVYSLAILMYELFGRTSITYTHISTKLPAFSRMLCNPDEFAERVAAGYRPPRPNQMNKLPPELWELIEAAWHQDPVQRPDIDTIVEALEGMVDTVAEMELGRKAAAGCGCAIS</sequence>
<organism evidence="3 4">
    <name type="scientific">Gonium pectorale</name>
    <name type="common">Green alga</name>
    <dbReference type="NCBI Taxonomy" id="33097"/>
    <lineage>
        <taxon>Eukaryota</taxon>
        <taxon>Viridiplantae</taxon>
        <taxon>Chlorophyta</taxon>
        <taxon>core chlorophytes</taxon>
        <taxon>Chlorophyceae</taxon>
        <taxon>CS clade</taxon>
        <taxon>Chlamydomonadales</taxon>
        <taxon>Volvocaceae</taxon>
        <taxon>Gonium</taxon>
    </lineage>
</organism>
<dbReference type="OrthoDB" id="4062651at2759"/>
<feature type="compositionally biased region" description="Gly residues" evidence="1">
    <location>
        <begin position="526"/>
        <end position="537"/>
    </location>
</feature>
<evidence type="ECO:0000313" key="4">
    <source>
        <dbReference type="Proteomes" id="UP000075714"/>
    </source>
</evidence>
<dbReference type="GO" id="GO:0004674">
    <property type="term" value="F:protein serine/threonine kinase activity"/>
    <property type="evidence" value="ECO:0007669"/>
    <property type="project" value="TreeGrafter"/>
</dbReference>
<dbReference type="Gene3D" id="1.10.510.10">
    <property type="entry name" value="Transferase(Phosphotransferase) domain 1"/>
    <property type="match status" value="2"/>
</dbReference>
<gene>
    <name evidence="3" type="ORF">GPECTOR_68g393</name>
</gene>
<feature type="compositionally biased region" description="Basic and acidic residues" evidence="1">
    <location>
        <begin position="590"/>
        <end position="603"/>
    </location>
</feature>
<dbReference type="AlphaFoldDB" id="A0A150G534"/>
<feature type="compositionally biased region" description="Gly residues" evidence="1">
    <location>
        <begin position="200"/>
        <end position="225"/>
    </location>
</feature>
<dbReference type="InterPro" id="IPR011009">
    <property type="entry name" value="Kinase-like_dom_sf"/>
</dbReference>
<dbReference type="InterPro" id="IPR051681">
    <property type="entry name" value="Ser/Thr_Kinases-Pseudokinases"/>
</dbReference>
<comment type="caution">
    <text evidence="3">The sequence shown here is derived from an EMBL/GenBank/DDBJ whole genome shotgun (WGS) entry which is preliminary data.</text>
</comment>
<evidence type="ECO:0000313" key="3">
    <source>
        <dbReference type="EMBL" id="KXZ44420.1"/>
    </source>
</evidence>
<dbReference type="STRING" id="33097.A0A150G534"/>
<dbReference type="GO" id="GO:0005524">
    <property type="term" value="F:ATP binding"/>
    <property type="evidence" value="ECO:0007669"/>
    <property type="project" value="InterPro"/>
</dbReference>
<dbReference type="Pfam" id="PF07714">
    <property type="entry name" value="PK_Tyr_Ser-Thr"/>
    <property type="match status" value="2"/>
</dbReference>
<feature type="region of interest" description="Disordered" evidence="1">
    <location>
        <begin position="353"/>
        <end position="432"/>
    </location>
</feature>
<accession>A0A150G534</accession>
<protein>
    <recommendedName>
        <fullName evidence="2">Protein kinase domain-containing protein</fullName>
    </recommendedName>
</protein>
<feature type="compositionally biased region" description="Low complexity" evidence="1">
    <location>
        <begin position="456"/>
        <end position="473"/>
    </location>
</feature>
<feature type="compositionally biased region" description="Polar residues" evidence="1">
    <location>
        <begin position="372"/>
        <end position="388"/>
    </location>
</feature>
<dbReference type="EMBL" id="LSYV01000069">
    <property type="protein sequence ID" value="KXZ44420.1"/>
    <property type="molecule type" value="Genomic_DNA"/>
</dbReference>
<proteinExistence type="predicted"/>
<feature type="domain" description="Protein kinase" evidence="2">
    <location>
        <begin position="521"/>
        <end position="916"/>
    </location>
</feature>
<evidence type="ECO:0000256" key="1">
    <source>
        <dbReference type="SAM" id="MobiDB-lite"/>
    </source>
</evidence>
<feature type="compositionally biased region" description="Acidic residues" evidence="1">
    <location>
        <begin position="296"/>
        <end position="307"/>
    </location>
</feature>